<evidence type="ECO:0000313" key="8">
    <source>
        <dbReference type="EMBL" id="KLV02901.1"/>
    </source>
</evidence>
<evidence type="ECO:0000259" key="7">
    <source>
        <dbReference type="PROSITE" id="PS50893"/>
    </source>
</evidence>
<keyword evidence="3" id="KW-0813">Transport</keyword>
<keyword evidence="4" id="KW-0547">Nucleotide-binding</keyword>
<dbReference type="FunFam" id="3.40.50.300:FF:000020">
    <property type="entry name" value="Amino acid ABC transporter ATP-binding component"/>
    <property type="match status" value="1"/>
</dbReference>
<sequence length="256" mass="28055">MITLNKLTKRFGDHTLFDGLDLQIEQGEIVVVIGPSGTGKSTLLRCINFLETADAGQVTIDGITVDSAHTKAKDVLALRRKTGFVFQHYALFAHLTARENIAEGLITVKGWDKKKAHAYAQTILDDIGLGDKGDHYPAALSGGQQQRVGIGRAMALAPELLLFDEPTSALDPEWVGEVLSLMKRLAARHQTMLVVTHEMQFAREVADRVIFMADGELVEQGPPAQIFTQPHDPRLKKFLNQVGIRAGSLHSSPEEV</sequence>
<dbReference type="GO" id="GO:0015424">
    <property type="term" value="F:ABC-type amino acid transporter activity"/>
    <property type="evidence" value="ECO:0007669"/>
    <property type="project" value="InterPro"/>
</dbReference>
<dbReference type="InterPro" id="IPR017871">
    <property type="entry name" value="ABC_transporter-like_CS"/>
</dbReference>
<dbReference type="InterPro" id="IPR050086">
    <property type="entry name" value="MetN_ABC_transporter-like"/>
</dbReference>
<dbReference type="AlphaFoldDB" id="A0A0J1GTA9"/>
<dbReference type="GO" id="GO:0005886">
    <property type="term" value="C:plasma membrane"/>
    <property type="evidence" value="ECO:0007669"/>
    <property type="project" value="UniProtKB-SubCell"/>
</dbReference>
<dbReference type="OrthoDB" id="9802264at2"/>
<dbReference type="PATRIC" id="fig|754436.4.peg.279"/>
<dbReference type="SMART" id="SM00382">
    <property type="entry name" value="AAA"/>
    <property type="match status" value="1"/>
</dbReference>
<dbReference type="GO" id="GO:0016887">
    <property type="term" value="F:ATP hydrolysis activity"/>
    <property type="evidence" value="ECO:0007669"/>
    <property type="project" value="InterPro"/>
</dbReference>
<dbReference type="SUPFAM" id="SSF52540">
    <property type="entry name" value="P-loop containing nucleoside triphosphate hydrolases"/>
    <property type="match status" value="1"/>
</dbReference>
<dbReference type="InterPro" id="IPR003439">
    <property type="entry name" value="ABC_transporter-like_ATP-bd"/>
</dbReference>
<dbReference type="PROSITE" id="PS50893">
    <property type="entry name" value="ABC_TRANSPORTER_2"/>
    <property type="match status" value="1"/>
</dbReference>
<evidence type="ECO:0000256" key="1">
    <source>
        <dbReference type="ARBA" id="ARBA00004417"/>
    </source>
</evidence>
<evidence type="ECO:0000256" key="3">
    <source>
        <dbReference type="ARBA" id="ARBA00022448"/>
    </source>
</evidence>
<dbReference type="CDD" id="cd03262">
    <property type="entry name" value="ABC_HisP_GlnQ"/>
    <property type="match status" value="1"/>
</dbReference>
<dbReference type="PANTHER" id="PTHR43166">
    <property type="entry name" value="AMINO ACID IMPORT ATP-BINDING PROTEIN"/>
    <property type="match status" value="1"/>
</dbReference>
<dbReference type="Gene3D" id="3.40.50.300">
    <property type="entry name" value="P-loop containing nucleotide triphosphate hydrolases"/>
    <property type="match status" value="1"/>
</dbReference>
<dbReference type="InterPro" id="IPR030679">
    <property type="entry name" value="ABC_ATPase_HisP-typ"/>
</dbReference>
<dbReference type="PROSITE" id="PS00211">
    <property type="entry name" value="ABC_TRANSPORTER_1"/>
    <property type="match status" value="1"/>
</dbReference>
<dbReference type="InterPro" id="IPR027417">
    <property type="entry name" value="P-loop_NTPase"/>
</dbReference>
<evidence type="ECO:0000313" key="9">
    <source>
        <dbReference type="Proteomes" id="UP000036426"/>
    </source>
</evidence>
<feature type="domain" description="ABC transporter" evidence="7">
    <location>
        <begin position="2"/>
        <end position="239"/>
    </location>
</feature>
<reference evidence="8 9" key="1">
    <citation type="submission" date="2015-05" db="EMBL/GenBank/DDBJ databases">
        <title>Photobacterium galathea sp. nov.</title>
        <authorList>
            <person name="Machado H."/>
            <person name="Gram L."/>
        </authorList>
    </citation>
    <scope>NUCLEOTIDE SEQUENCE [LARGE SCALE GENOMIC DNA]</scope>
    <source>
        <strain evidence="8 9">DSM 25995</strain>
    </source>
</reference>
<keyword evidence="5 8" id="KW-0067">ATP-binding</keyword>
<evidence type="ECO:0000256" key="2">
    <source>
        <dbReference type="ARBA" id="ARBA00005417"/>
    </source>
</evidence>
<dbReference type="EMBL" id="LDOV01000002">
    <property type="protein sequence ID" value="KLV02901.1"/>
    <property type="molecule type" value="Genomic_DNA"/>
</dbReference>
<evidence type="ECO:0000256" key="4">
    <source>
        <dbReference type="ARBA" id="ARBA00022741"/>
    </source>
</evidence>
<comment type="subcellular location">
    <subcellularLocation>
        <location evidence="1">Cell inner membrane</location>
        <topology evidence="1">Peripheral membrane protein</topology>
    </subcellularLocation>
</comment>
<organism evidence="8 9">
    <name type="scientific">Photobacterium aphoticum</name>
    <dbReference type="NCBI Taxonomy" id="754436"/>
    <lineage>
        <taxon>Bacteria</taxon>
        <taxon>Pseudomonadati</taxon>
        <taxon>Pseudomonadota</taxon>
        <taxon>Gammaproteobacteria</taxon>
        <taxon>Vibrionales</taxon>
        <taxon>Vibrionaceae</taxon>
        <taxon>Photobacterium</taxon>
    </lineage>
</organism>
<keyword evidence="6" id="KW-0029">Amino-acid transport</keyword>
<evidence type="ECO:0000256" key="6">
    <source>
        <dbReference type="ARBA" id="ARBA00022970"/>
    </source>
</evidence>
<dbReference type="Proteomes" id="UP000036426">
    <property type="component" value="Unassembled WGS sequence"/>
</dbReference>
<dbReference type="PIRSF" id="PIRSF039085">
    <property type="entry name" value="ABC_ATPase_HisP"/>
    <property type="match status" value="1"/>
</dbReference>
<dbReference type="InterPro" id="IPR003593">
    <property type="entry name" value="AAA+_ATPase"/>
</dbReference>
<accession>A0A0J1GTA9</accession>
<dbReference type="GO" id="GO:0005524">
    <property type="term" value="F:ATP binding"/>
    <property type="evidence" value="ECO:0007669"/>
    <property type="project" value="UniProtKB-KW"/>
</dbReference>
<evidence type="ECO:0000256" key="5">
    <source>
        <dbReference type="ARBA" id="ARBA00022840"/>
    </source>
</evidence>
<comment type="caution">
    <text evidence="8">The sequence shown here is derived from an EMBL/GenBank/DDBJ whole genome shotgun (WGS) entry which is preliminary data.</text>
</comment>
<dbReference type="Pfam" id="PF00005">
    <property type="entry name" value="ABC_tran"/>
    <property type="match status" value="1"/>
</dbReference>
<dbReference type="RefSeq" id="WP_047872562.1">
    <property type="nucleotide sequence ID" value="NZ_BMYC01000022.1"/>
</dbReference>
<gene>
    <name evidence="8" type="ORF">ABT58_01325</name>
</gene>
<keyword evidence="9" id="KW-1185">Reference proteome</keyword>
<proteinExistence type="inferred from homology"/>
<protein>
    <submittedName>
        <fullName evidence="8">Amino acid ABC transporter ATP-binding protein</fullName>
    </submittedName>
</protein>
<name>A0A0J1GTA9_9GAMM</name>
<comment type="similarity">
    <text evidence="2">Belongs to the ABC transporter superfamily.</text>
</comment>
<dbReference type="PANTHER" id="PTHR43166:SF15">
    <property type="entry name" value="HISTIDINE TRANSPORT ATP-BINDING PROTEIN HISP"/>
    <property type="match status" value="1"/>
</dbReference>